<dbReference type="InterPro" id="IPR029471">
    <property type="entry name" value="HNH_5"/>
</dbReference>
<dbReference type="Pfam" id="PF14279">
    <property type="entry name" value="HNH_5"/>
    <property type="match status" value="1"/>
</dbReference>
<dbReference type="Proteomes" id="UP000075714">
    <property type="component" value="Unassembled WGS sequence"/>
</dbReference>
<reference evidence="3" key="1">
    <citation type="journal article" date="2016" name="Nat. Commun.">
        <title>The Gonium pectorale genome demonstrates co-option of cell cycle regulation during the evolution of multicellularity.</title>
        <authorList>
            <person name="Hanschen E.R."/>
            <person name="Marriage T.N."/>
            <person name="Ferris P.J."/>
            <person name="Hamaji T."/>
            <person name="Toyoda A."/>
            <person name="Fujiyama A."/>
            <person name="Neme R."/>
            <person name="Noguchi H."/>
            <person name="Minakuchi Y."/>
            <person name="Suzuki M."/>
            <person name="Kawai-Toyooka H."/>
            <person name="Smith D.R."/>
            <person name="Sparks H."/>
            <person name="Anderson J."/>
            <person name="Bakaric R."/>
            <person name="Luria V."/>
            <person name="Karger A."/>
            <person name="Kirschner M.W."/>
            <person name="Durand P.M."/>
            <person name="Michod R.E."/>
            <person name="Nozaki H."/>
            <person name="Olson B.J."/>
        </authorList>
    </citation>
    <scope>NUCLEOTIDE SEQUENCE [LARGE SCALE GENOMIC DNA]</scope>
    <source>
        <strain evidence="3">NIES-2863</strain>
    </source>
</reference>
<organism evidence="2 3">
    <name type="scientific">Gonium pectorale</name>
    <name type="common">Green alga</name>
    <dbReference type="NCBI Taxonomy" id="33097"/>
    <lineage>
        <taxon>Eukaryota</taxon>
        <taxon>Viridiplantae</taxon>
        <taxon>Chlorophyta</taxon>
        <taxon>core chlorophytes</taxon>
        <taxon>Chlorophyceae</taxon>
        <taxon>CS clade</taxon>
        <taxon>Chlamydomonadales</taxon>
        <taxon>Volvocaceae</taxon>
        <taxon>Gonium</taxon>
    </lineage>
</organism>
<gene>
    <name evidence="2" type="ORF">GPECTOR_7g931</name>
</gene>
<dbReference type="Gene3D" id="1.10.30.50">
    <property type="match status" value="1"/>
</dbReference>
<proteinExistence type="predicted"/>
<evidence type="ECO:0000259" key="1">
    <source>
        <dbReference type="Pfam" id="PF14279"/>
    </source>
</evidence>
<keyword evidence="3" id="KW-1185">Reference proteome</keyword>
<feature type="domain" description="HNH endonuclease 5" evidence="1">
    <location>
        <begin position="60"/>
        <end position="94"/>
    </location>
</feature>
<dbReference type="AlphaFoldDB" id="A0A150GUI2"/>
<dbReference type="PANTHER" id="PTHR33877:SF2">
    <property type="entry name" value="OS07G0170200 PROTEIN"/>
    <property type="match status" value="1"/>
</dbReference>
<comment type="caution">
    <text evidence="2">The sequence shown here is derived from an EMBL/GenBank/DDBJ whole genome shotgun (WGS) entry which is preliminary data.</text>
</comment>
<accession>A0A150GUI2</accession>
<evidence type="ECO:0000313" key="2">
    <source>
        <dbReference type="EMBL" id="KXZ53481.1"/>
    </source>
</evidence>
<dbReference type="InterPro" id="IPR052892">
    <property type="entry name" value="NA-targeting_endonuclease"/>
</dbReference>
<evidence type="ECO:0000313" key="3">
    <source>
        <dbReference type="Proteomes" id="UP000075714"/>
    </source>
</evidence>
<dbReference type="OrthoDB" id="32507at3166"/>
<dbReference type="PANTHER" id="PTHR33877">
    <property type="entry name" value="SLL1193 PROTEIN"/>
    <property type="match status" value="1"/>
</dbReference>
<name>A0A150GUI2_GONPE</name>
<protein>
    <recommendedName>
        <fullName evidence="1">HNH endonuclease 5 domain-containing protein</fullName>
    </recommendedName>
</protein>
<dbReference type="EMBL" id="LSYV01000008">
    <property type="protein sequence ID" value="KXZ53481.1"/>
    <property type="molecule type" value="Genomic_DNA"/>
</dbReference>
<sequence>MALAWRDTPRNRERWQQLQNNTAFLQNEEARKGSLQCHYCDKGPLKIYSWNDFRGVNAPDKATADHVMARARGGSDAWDNLVVCCTPCNARKGSS</sequence>
<dbReference type="InterPro" id="IPR003615">
    <property type="entry name" value="HNH_nuc"/>
</dbReference>
<dbReference type="CDD" id="cd00085">
    <property type="entry name" value="HNHc"/>
    <property type="match status" value="1"/>
</dbReference>